<dbReference type="AlphaFoldDB" id="E3L651"/>
<keyword evidence="2" id="KW-1185">Reference proteome</keyword>
<proteinExistence type="predicted"/>
<dbReference type="HOGENOM" id="CLU_2428119_0_0_1"/>
<protein>
    <submittedName>
        <fullName evidence="1">Uncharacterized protein</fullName>
    </submittedName>
</protein>
<reference evidence="2" key="2">
    <citation type="journal article" date="2011" name="Proc. Natl. Acad. Sci. U.S.A.">
        <title>Obligate biotrophy features unraveled by the genomic analysis of rust fungi.</title>
        <authorList>
            <person name="Duplessis S."/>
            <person name="Cuomo C.A."/>
            <person name="Lin Y.-C."/>
            <person name="Aerts A."/>
            <person name="Tisserant E."/>
            <person name="Veneault-Fourrey C."/>
            <person name="Joly D.L."/>
            <person name="Hacquard S."/>
            <person name="Amselem J."/>
            <person name="Cantarel B.L."/>
            <person name="Chiu R."/>
            <person name="Coutinho P.M."/>
            <person name="Feau N."/>
            <person name="Field M."/>
            <person name="Frey P."/>
            <person name="Gelhaye E."/>
            <person name="Goldberg J."/>
            <person name="Grabherr M.G."/>
            <person name="Kodira C.D."/>
            <person name="Kohler A."/>
            <person name="Kuees U."/>
            <person name="Lindquist E.A."/>
            <person name="Lucas S.M."/>
            <person name="Mago R."/>
            <person name="Mauceli E."/>
            <person name="Morin E."/>
            <person name="Murat C."/>
            <person name="Pangilinan J.L."/>
            <person name="Park R."/>
            <person name="Pearson M."/>
            <person name="Quesneville H."/>
            <person name="Rouhier N."/>
            <person name="Sakthikumar S."/>
            <person name="Salamov A.A."/>
            <person name="Schmutz J."/>
            <person name="Selles B."/>
            <person name="Shapiro H."/>
            <person name="Tanguay P."/>
            <person name="Tuskan G.A."/>
            <person name="Henrissat B."/>
            <person name="Van de Peer Y."/>
            <person name="Rouze P."/>
            <person name="Ellis J.G."/>
            <person name="Dodds P.N."/>
            <person name="Schein J.E."/>
            <person name="Zhong S."/>
            <person name="Hamelin R.C."/>
            <person name="Grigoriev I.V."/>
            <person name="Szabo L.J."/>
            <person name="Martin F."/>
        </authorList>
    </citation>
    <scope>NUCLEOTIDE SEQUENCE [LARGE SCALE GENOMIC DNA]</scope>
    <source>
        <strain evidence="2">CRL 75-36-700-3 / race SCCL</strain>
    </source>
</reference>
<dbReference type="KEGG" id="pgr:PGTG_17857"/>
<name>E3L651_PUCGT</name>
<gene>
    <name evidence="1" type="ORF">PGTG_17857</name>
</gene>
<dbReference type="GeneID" id="10531980"/>
<dbReference type="EMBL" id="DS178356">
    <property type="protein sequence ID" value="EFP92026.2"/>
    <property type="molecule type" value="Genomic_DNA"/>
</dbReference>
<dbReference type="Proteomes" id="UP000008783">
    <property type="component" value="Unassembled WGS sequence"/>
</dbReference>
<evidence type="ECO:0000313" key="2">
    <source>
        <dbReference type="Proteomes" id="UP000008783"/>
    </source>
</evidence>
<dbReference type="VEuPathDB" id="FungiDB:PGTG_17857"/>
<reference key="1">
    <citation type="submission" date="2007-01" db="EMBL/GenBank/DDBJ databases">
        <title>The Genome Sequence of Puccinia graminis f. sp. tritici Strain CRL 75-36-700-3.</title>
        <authorList>
            <consortium name="The Broad Institute Genome Sequencing Platform"/>
            <person name="Birren B."/>
            <person name="Lander E."/>
            <person name="Galagan J."/>
            <person name="Nusbaum C."/>
            <person name="Devon K."/>
            <person name="Cuomo C."/>
            <person name="Jaffe D."/>
            <person name="Butler J."/>
            <person name="Alvarez P."/>
            <person name="Gnerre S."/>
            <person name="Grabherr M."/>
            <person name="Mauceli E."/>
            <person name="Brockman W."/>
            <person name="Young S."/>
            <person name="LaButti K."/>
            <person name="Sykes S."/>
            <person name="DeCaprio D."/>
            <person name="Crawford M."/>
            <person name="Koehrsen M."/>
            <person name="Engels R."/>
            <person name="Montgomery P."/>
            <person name="Pearson M."/>
            <person name="Howarth C."/>
            <person name="Larson L."/>
            <person name="White J."/>
            <person name="Zeng Q."/>
            <person name="Kodira C."/>
            <person name="Yandava C."/>
            <person name="Alvarado L."/>
            <person name="O'Leary S."/>
            <person name="Szabo L."/>
            <person name="Dean R."/>
            <person name="Schein J."/>
        </authorList>
    </citation>
    <scope>NUCLEOTIDE SEQUENCE</scope>
    <source>
        <strain>CRL 75-36-700-3</strain>
    </source>
</reference>
<evidence type="ECO:0000313" key="1">
    <source>
        <dbReference type="EMBL" id="EFP92026.2"/>
    </source>
</evidence>
<sequence>MPKTSVYTTGRARRLLVDALDGCPASFPWLCKGHPMDGTLKTLNRTFLDKEDAQETPLVGCRIHSAATPAVRGAPCRGCRSRLRATSDRQL</sequence>
<organism evidence="1 2">
    <name type="scientific">Puccinia graminis f. sp. tritici (strain CRL 75-36-700-3 / race SCCL)</name>
    <name type="common">Black stem rust fungus</name>
    <dbReference type="NCBI Taxonomy" id="418459"/>
    <lineage>
        <taxon>Eukaryota</taxon>
        <taxon>Fungi</taxon>
        <taxon>Dikarya</taxon>
        <taxon>Basidiomycota</taxon>
        <taxon>Pucciniomycotina</taxon>
        <taxon>Pucciniomycetes</taxon>
        <taxon>Pucciniales</taxon>
        <taxon>Pucciniaceae</taxon>
        <taxon>Puccinia</taxon>
    </lineage>
</organism>
<dbReference type="InParanoid" id="E3L651"/>
<dbReference type="RefSeq" id="XP_003336445.2">
    <property type="nucleotide sequence ID" value="XM_003336397.2"/>
</dbReference>
<accession>E3L651</accession>